<name>A0ACC1PW11_9APHY</name>
<dbReference type="Proteomes" id="UP001144978">
    <property type="component" value="Unassembled WGS sequence"/>
</dbReference>
<keyword evidence="2" id="KW-1185">Reference proteome</keyword>
<evidence type="ECO:0000313" key="2">
    <source>
        <dbReference type="Proteomes" id="UP001144978"/>
    </source>
</evidence>
<reference evidence="1" key="1">
    <citation type="submission" date="2022-08" db="EMBL/GenBank/DDBJ databases">
        <title>Genome Sequence of Pycnoporus sanguineus.</title>
        <authorList>
            <person name="Buettner E."/>
        </authorList>
    </citation>
    <scope>NUCLEOTIDE SEQUENCE</scope>
    <source>
        <strain evidence="1">CG-C14</strain>
    </source>
</reference>
<organism evidence="1 2">
    <name type="scientific">Trametes sanguinea</name>
    <dbReference type="NCBI Taxonomy" id="158606"/>
    <lineage>
        <taxon>Eukaryota</taxon>
        <taxon>Fungi</taxon>
        <taxon>Dikarya</taxon>
        <taxon>Basidiomycota</taxon>
        <taxon>Agaricomycotina</taxon>
        <taxon>Agaricomycetes</taxon>
        <taxon>Polyporales</taxon>
        <taxon>Polyporaceae</taxon>
        <taxon>Trametes</taxon>
    </lineage>
</organism>
<evidence type="ECO:0000313" key="1">
    <source>
        <dbReference type="EMBL" id="KAJ3002430.1"/>
    </source>
</evidence>
<sequence length="416" mass="45632">MSSIRMVKHVEAGDCAIRTFGSDVRVAEGQRRLLGVTSRVETLRRPDAYASQVPVGAGCWLGSAGEGEHVTTMDRGNAGSCANAEIRVRTSTGCELWRVAHEENGYGELTSTCSSGNEESVGRALKKTSVPRAEIFLTTKLDQKDHSRVLEALEISLAKLGVDYVDLYLMHWPMAFDESGRTLQPEESPTFVETWLEMEKTLDAGDYFHFAKGRVSALTIRVFEGKAKAIGVSNFSIKTLSELLAKATVVPAVNQVELHPCLPQHDLLAFCRAKGIQLTAYTPLGKHKFADDPTIRSIAEAHGPGVTSAHVLLSWGVQRGTAVIPKSLNPTRLQENLRVSAPTFTACQQDARYSRTRFEQLIELNTSEMDALNNLHKKPGMHRSMCGFHSQALGGSCFGWTYKQLGWEMTAGGIHL</sequence>
<comment type="caution">
    <text evidence="1">The sequence shown here is derived from an EMBL/GenBank/DDBJ whole genome shotgun (WGS) entry which is preliminary data.</text>
</comment>
<dbReference type="EMBL" id="JANSHE010001492">
    <property type="protein sequence ID" value="KAJ3002430.1"/>
    <property type="molecule type" value="Genomic_DNA"/>
</dbReference>
<proteinExistence type="predicted"/>
<gene>
    <name evidence="1" type="ORF">NUW54_g5852</name>
</gene>
<protein>
    <submittedName>
        <fullName evidence="1">Uncharacterized protein</fullName>
    </submittedName>
</protein>
<accession>A0ACC1PW11</accession>